<sequence length="622" mass="65388">MMCLECASAAAGGAEEEEADAERRRRRRGAQRGAGGGGCCGARAVGAAGAAVADDEVQTLSGSVRRAPSGPPGAPGCAAAAKGPGAQQPKPASSGRGRGAAAAILSLGNVLNYLDRYTVAGVLLDIQQHFGVKDRGAGLLQSVFICSFMVAAPIFGYLGDRFNRKVILSCGIFFWSAVTFSSSFIPQQHFWLLVLSRGLVGIGEASYSTIAPTIIGDLFTKNTRTLMLSVFYFAIPLGSGLGYITGSSVKQAAGDWHWALRVSPIVGMITGTLILILVPATRRGPADQLGGQLKVRTSWLRDMKALIRNRSYVFSSLATSAVSFATGALGMWIPLYLHRAQVVQKSAETCSSPPCGARDSLIFGAITCFTGFLGVVTGAGATRWCRLRTQRADPLVCAVGMLGSAIFICLIFVAAKSSIVGAYICIFVGETLLFSNWAITADILMYVVIPTRRATAVALQSFTSHLLGDAGSPYLIGFGEPAGDAARLHQSLRPCLWAGEEPSLSYSGGISRHPSPAGQSQSHLCDLRPGTHPLWSGPVQWPWLHQVVASPCVKGCVCGSHAVRQTCSPGARLQGAWHLWQRQPPVGVWGTPSLSPPDGALGKPPASPGHGAGQLDFPTWQL</sequence>
<dbReference type="GeneID" id="112924980"/>
<dbReference type="Gene3D" id="1.20.1250.20">
    <property type="entry name" value="MFS general substrate transporter like domains"/>
    <property type="match status" value="1"/>
</dbReference>
<dbReference type="InterPro" id="IPR020846">
    <property type="entry name" value="MFS_dom"/>
</dbReference>
<keyword evidence="5 8" id="KW-0472">Membrane</keyword>
<evidence type="ECO:0000256" key="8">
    <source>
        <dbReference type="SAM" id="Phobius"/>
    </source>
</evidence>
<evidence type="ECO:0000256" key="4">
    <source>
        <dbReference type="ARBA" id="ARBA00022989"/>
    </source>
</evidence>
<feature type="region of interest" description="Disordered" evidence="7">
    <location>
        <begin position="59"/>
        <end position="95"/>
    </location>
</feature>
<feature type="transmembrane region" description="Helical" evidence="8">
    <location>
        <begin position="226"/>
        <end position="246"/>
    </location>
</feature>
<evidence type="ECO:0000256" key="5">
    <source>
        <dbReference type="ARBA" id="ARBA00023136"/>
    </source>
</evidence>
<comment type="similarity">
    <text evidence="6">Belongs to the major facilitator superfamily. Spinster (TC 2.A.1.49) family.</text>
</comment>
<comment type="subcellular location">
    <subcellularLocation>
        <location evidence="1">Membrane</location>
        <topology evidence="1">Multi-pass membrane protein</topology>
    </subcellularLocation>
</comment>
<evidence type="ECO:0000259" key="9">
    <source>
        <dbReference type="PROSITE" id="PS50850"/>
    </source>
</evidence>
<feature type="region of interest" description="Disordered" evidence="7">
    <location>
        <begin position="14"/>
        <end position="38"/>
    </location>
</feature>
<feature type="region of interest" description="Disordered" evidence="7">
    <location>
        <begin position="589"/>
        <end position="622"/>
    </location>
</feature>
<dbReference type="Proteomes" id="UP001652641">
    <property type="component" value="Chromosome 12"/>
</dbReference>
<feature type="compositionally biased region" description="Low complexity" evidence="7">
    <location>
        <begin position="75"/>
        <end position="95"/>
    </location>
</feature>
<protein>
    <submittedName>
        <fullName evidence="11">Sphingosine-1-phosphate transporter SPNS2 isoform X2</fullName>
    </submittedName>
</protein>
<dbReference type="PROSITE" id="PS50850">
    <property type="entry name" value="MFS"/>
    <property type="match status" value="1"/>
</dbReference>
<dbReference type="Pfam" id="PF07690">
    <property type="entry name" value="MFS_1"/>
    <property type="match status" value="1"/>
</dbReference>
<keyword evidence="10" id="KW-1185">Reference proteome</keyword>
<feature type="transmembrane region" description="Helical" evidence="8">
    <location>
        <begin position="394"/>
        <end position="415"/>
    </location>
</feature>
<evidence type="ECO:0000256" key="3">
    <source>
        <dbReference type="ARBA" id="ARBA00022692"/>
    </source>
</evidence>
<name>A0ABM4Y6Z7_VULVU</name>
<dbReference type="RefSeq" id="XP_072586071.1">
    <property type="nucleotide sequence ID" value="XM_072729970.1"/>
</dbReference>
<feature type="transmembrane region" description="Helical" evidence="8">
    <location>
        <begin position="421"/>
        <end position="449"/>
    </location>
</feature>
<feature type="transmembrane region" description="Helical" evidence="8">
    <location>
        <begin position="191"/>
        <end position="214"/>
    </location>
</feature>
<evidence type="ECO:0000256" key="7">
    <source>
        <dbReference type="SAM" id="MobiDB-lite"/>
    </source>
</evidence>
<accession>A0ABM4Y6Z7</accession>
<feature type="transmembrane region" description="Helical" evidence="8">
    <location>
        <begin position="311"/>
        <end position="333"/>
    </location>
</feature>
<feature type="transmembrane region" description="Helical" evidence="8">
    <location>
        <begin position="139"/>
        <end position="159"/>
    </location>
</feature>
<dbReference type="InterPro" id="IPR036259">
    <property type="entry name" value="MFS_trans_sf"/>
</dbReference>
<feature type="domain" description="Major facilitator superfamily (MFS) profile" evidence="9">
    <location>
        <begin position="101"/>
        <end position="622"/>
    </location>
</feature>
<feature type="transmembrane region" description="Helical" evidence="8">
    <location>
        <begin position="258"/>
        <end position="278"/>
    </location>
</feature>
<dbReference type="SUPFAM" id="SSF103473">
    <property type="entry name" value="MFS general substrate transporter"/>
    <property type="match status" value="1"/>
</dbReference>
<evidence type="ECO:0000313" key="11">
    <source>
        <dbReference type="RefSeq" id="XP_072586071.1"/>
    </source>
</evidence>
<evidence type="ECO:0000256" key="6">
    <source>
        <dbReference type="ARBA" id="ARBA00024338"/>
    </source>
</evidence>
<dbReference type="CDD" id="cd17328">
    <property type="entry name" value="MFS_spinster_like"/>
    <property type="match status" value="1"/>
</dbReference>
<dbReference type="InterPro" id="IPR044770">
    <property type="entry name" value="MFS_spinster-like"/>
</dbReference>
<evidence type="ECO:0000256" key="1">
    <source>
        <dbReference type="ARBA" id="ARBA00004141"/>
    </source>
</evidence>
<keyword evidence="4 8" id="KW-1133">Transmembrane helix</keyword>
<dbReference type="PANTHER" id="PTHR23505">
    <property type="entry name" value="SPINSTER"/>
    <property type="match status" value="1"/>
</dbReference>
<reference evidence="11" key="1">
    <citation type="submission" date="2025-08" db="UniProtKB">
        <authorList>
            <consortium name="RefSeq"/>
        </authorList>
    </citation>
    <scope>IDENTIFICATION</scope>
    <source>
        <tissue evidence="11">Cell line</tissue>
    </source>
</reference>
<feature type="transmembrane region" description="Helical" evidence="8">
    <location>
        <begin position="166"/>
        <end position="185"/>
    </location>
</feature>
<keyword evidence="3 8" id="KW-0812">Transmembrane</keyword>
<gene>
    <name evidence="11" type="primary">SPNS2</name>
</gene>
<evidence type="ECO:0000256" key="2">
    <source>
        <dbReference type="ARBA" id="ARBA00022448"/>
    </source>
</evidence>
<keyword evidence="2" id="KW-0813">Transport</keyword>
<organism evidence="10 11">
    <name type="scientific">Vulpes vulpes</name>
    <name type="common">Red fox</name>
    <dbReference type="NCBI Taxonomy" id="9627"/>
    <lineage>
        <taxon>Eukaryota</taxon>
        <taxon>Metazoa</taxon>
        <taxon>Chordata</taxon>
        <taxon>Craniata</taxon>
        <taxon>Vertebrata</taxon>
        <taxon>Euteleostomi</taxon>
        <taxon>Mammalia</taxon>
        <taxon>Eutheria</taxon>
        <taxon>Laurasiatheria</taxon>
        <taxon>Carnivora</taxon>
        <taxon>Caniformia</taxon>
        <taxon>Canidae</taxon>
        <taxon>Vulpes</taxon>
    </lineage>
</organism>
<feature type="transmembrane region" description="Helical" evidence="8">
    <location>
        <begin position="361"/>
        <end position="382"/>
    </location>
</feature>
<proteinExistence type="inferred from homology"/>
<dbReference type="InterPro" id="IPR011701">
    <property type="entry name" value="MFS"/>
</dbReference>
<evidence type="ECO:0000313" key="10">
    <source>
        <dbReference type="Proteomes" id="UP001652641"/>
    </source>
</evidence>
<dbReference type="PANTHER" id="PTHR23505:SF4">
    <property type="entry name" value="SPHINGOSINE-1-PHOSPHATE TRANSPORTER SPNS2"/>
    <property type="match status" value="1"/>
</dbReference>